<evidence type="ECO:0000256" key="9">
    <source>
        <dbReference type="ARBA" id="ARBA00023136"/>
    </source>
</evidence>
<evidence type="ECO:0000256" key="12">
    <source>
        <dbReference type="ARBA" id="ARBA00023235"/>
    </source>
</evidence>
<keyword evidence="8" id="KW-0443">Lipid metabolism</keyword>
<evidence type="ECO:0000256" key="8">
    <source>
        <dbReference type="ARBA" id="ARBA00023098"/>
    </source>
</evidence>
<protein>
    <recommendedName>
        <fullName evidence="15">EXPERA domain-containing protein</fullName>
    </recommendedName>
</protein>
<evidence type="ECO:0000313" key="16">
    <source>
        <dbReference type="EMBL" id="RBA22813.1"/>
    </source>
</evidence>
<dbReference type="PANTHER" id="PTHR14207:SF0">
    <property type="entry name" value="3-BETA-HYDROXYSTEROID-DELTA(8),DELTA(7)-ISOMERASE"/>
    <property type="match status" value="1"/>
</dbReference>
<evidence type="ECO:0000256" key="1">
    <source>
        <dbReference type="ARBA" id="ARBA00004141"/>
    </source>
</evidence>
<feature type="transmembrane region" description="Helical" evidence="14">
    <location>
        <begin position="70"/>
        <end position="92"/>
    </location>
</feature>
<evidence type="ECO:0000256" key="5">
    <source>
        <dbReference type="ARBA" id="ARBA00022955"/>
    </source>
</evidence>
<keyword evidence="4 13" id="KW-0812">Transmembrane</keyword>
<evidence type="ECO:0000256" key="7">
    <source>
        <dbReference type="ARBA" id="ARBA00023011"/>
    </source>
</evidence>
<keyword evidence="3" id="KW-0444">Lipid biosynthesis</keyword>
<keyword evidence="5" id="KW-0752">Steroid biosynthesis</keyword>
<sequence length="343" mass="39701">MDTLVESVNATAKIPLHPFWPLNAALPQYAANTLSSRALVASFVVGASAILGVTLSLIQQSRRKLSKTEIFMTLWFALCGCIHLFFEGYYVVNFVDISNRQFLFAQLWKEYSLSDSRYLTQDSFLVPMEAITAFLWGPMSFFCAWSIVKQHPLRHPIQLIISVGQIYGDVLYFGTCYFNEIVHSVVYCRPEQFYFYMYYIFCNAIWIVIPTVCVVHSVVQTKRAFAKVQDVERVRKGIAKDIHFYLAPFSKLPLSTPTLSDPRWSVEKFTRSFTDQIILSLRFRLLYEEVPKTEPEKAVVHAHSVLAFTIDSESQAHDAFQQVYQLPGERWQTVRLWYQQQAY</sequence>
<name>A0A365NPX0_GIBIN</name>
<dbReference type="Proteomes" id="UP000251714">
    <property type="component" value="Unassembled WGS sequence"/>
</dbReference>
<feature type="transmembrane region" description="Helical" evidence="14">
    <location>
        <begin position="195"/>
        <end position="219"/>
    </location>
</feature>
<feature type="domain" description="EXPERA" evidence="15">
    <location>
        <begin position="68"/>
        <end position="214"/>
    </location>
</feature>
<evidence type="ECO:0000256" key="3">
    <source>
        <dbReference type="ARBA" id="ARBA00022516"/>
    </source>
</evidence>
<dbReference type="GO" id="GO:0000247">
    <property type="term" value="F:C-8 sterol isomerase activity"/>
    <property type="evidence" value="ECO:0007669"/>
    <property type="project" value="TreeGrafter"/>
</dbReference>
<keyword evidence="11" id="KW-0753">Steroid metabolism</keyword>
<dbReference type="InterPro" id="IPR007905">
    <property type="entry name" value="EBP"/>
</dbReference>
<evidence type="ECO:0000313" key="17">
    <source>
        <dbReference type="Proteomes" id="UP000251714"/>
    </source>
</evidence>
<feature type="transmembrane region" description="Helical" evidence="14">
    <location>
        <begin position="38"/>
        <end position="58"/>
    </location>
</feature>
<evidence type="ECO:0000256" key="14">
    <source>
        <dbReference type="SAM" id="Phobius"/>
    </source>
</evidence>
<dbReference type="PANTHER" id="PTHR14207">
    <property type="entry name" value="STEROL ISOMERASE"/>
    <property type="match status" value="1"/>
</dbReference>
<keyword evidence="9 13" id="KW-0472">Membrane</keyword>
<evidence type="ECO:0000256" key="6">
    <source>
        <dbReference type="ARBA" id="ARBA00022989"/>
    </source>
</evidence>
<accession>A0A365NPX0</accession>
<dbReference type="GO" id="GO:0016126">
    <property type="term" value="P:sterol biosynthetic process"/>
    <property type="evidence" value="ECO:0007669"/>
    <property type="project" value="UniProtKB-KW"/>
</dbReference>
<dbReference type="AlphaFoldDB" id="A0A365NPX0"/>
<evidence type="ECO:0000256" key="11">
    <source>
        <dbReference type="ARBA" id="ARBA00023221"/>
    </source>
</evidence>
<proteinExistence type="inferred from homology"/>
<dbReference type="GO" id="GO:0016020">
    <property type="term" value="C:membrane"/>
    <property type="evidence" value="ECO:0007669"/>
    <property type="project" value="UniProtKB-SubCell"/>
</dbReference>
<comment type="caution">
    <text evidence="16">The sequence shown here is derived from an EMBL/GenBank/DDBJ whole genome shotgun (WGS) entry which is preliminary data.</text>
</comment>
<comment type="subcellular location">
    <subcellularLocation>
        <location evidence="1">Membrane</location>
        <topology evidence="1">Multi-pass membrane protein</topology>
    </subcellularLocation>
</comment>
<feature type="transmembrane region" description="Helical" evidence="14">
    <location>
        <begin position="124"/>
        <end position="145"/>
    </location>
</feature>
<comment type="similarity">
    <text evidence="2">Belongs to the EBP family.</text>
</comment>
<reference evidence="16 17" key="1">
    <citation type="submission" date="2017-12" db="EMBL/GenBank/DDBJ databases">
        <title>Genome sequence of the mycotoxigenic crop pathogen Fusarium proliferatum, strain ITEM 2341 from Date Palm.</title>
        <authorList>
            <person name="Almiman B.F."/>
            <person name="Shittu T.A."/>
            <person name="Muthumeenakshi S."/>
            <person name="Baroncelli R."/>
            <person name="Sreenivasaprasada S."/>
        </authorList>
    </citation>
    <scope>NUCLEOTIDE SEQUENCE [LARGE SCALE GENOMIC DNA]</scope>
    <source>
        <strain evidence="16 17">ITEM 2341</strain>
    </source>
</reference>
<evidence type="ECO:0000256" key="10">
    <source>
        <dbReference type="ARBA" id="ARBA00023166"/>
    </source>
</evidence>
<feature type="transmembrane region" description="Helical" evidence="14">
    <location>
        <begin position="157"/>
        <end position="175"/>
    </location>
</feature>
<dbReference type="GO" id="GO:0004769">
    <property type="term" value="F:steroid Delta-isomerase activity"/>
    <property type="evidence" value="ECO:0007669"/>
    <property type="project" value="TreeGrafter"/>
</dbReference>
<keyword evidence="12" id="KW-0413">Isomerase</keyword>
<evidence type="ECO:0000256" key="2">
    <source>
        <dbReference type="ARBA" id="ARBA00008337"/>
    </source>
</evidence>
<keyword evidence="10" id="KW-1207">Sterol metabolism</keyword>
<dbReference type="EMBL" id="PKMI01000001">
    <property type="protein sequence ID" value="RBA22813.1"/>
    <property type="molecule type" value="Genomic_DNA"/>
</dbReference>
<dbReference type="Pfam" id="PF05241">
    <property type="entry name" value="EBP"/>
    <property type="match status" value="1"/>
</dbReference>
<dbReference type="PROSITE" id="PS51751">
    <property type="entry name" value="EXPERA"/>
    <property type="match status" value="1"/>
</dbReference>
<keyword evidence="6 13" id="KW-1133">Transmembrane helix</keyword>
<organism evidence="16 17">
    <name type="scientific">Gibberella intermedia</name>
    <name type="common">Bulb rot disease fungus</name>
    <name type="synonym">Fusarium proliferatum</name>
    <dbReference type="NCBI Taxonomy" id="948311"/>
    <lineage>
        <taxon>Eukaryota</taxon>
        <taxon>Fungi</taxon>
        <taxon>Dikarya</taxon>
        <taxon>Ascomycota</taxon>
        <taxon>Pezizomycotina</taxon>
        <taxon>Sordariomycetes</taxon>
        <taxon>Hypocreomycetidae</taxon>
        <taxon>Hypocreales</taxon>
        <taxon>Nectriaceae</taxon>
        <taxon>Fusarium</taxon>
        <taxon>Fusarium fujikuroi species complex</taxon>
    </lineage>
</organism>
<evidence type="ECO:0000259" key="15">
    <source>
        <dbReference type="PROSITE" id="PS51751"/>
    </source>
</evidence>
<dbReference type="GO" id="GO:0005783">
    <property type="term" value="C:endoplasmic reticulum"/>
    <property type="evidence" value="ECO:0007669"/>
    <property type="project" value="TreeGrafter"/>
</dbReference>
<evidence type="ECO:0000256" key="13">
    <source>
        <dbReference type="PROSITE-ProRule" id="PRU01087"/>
    </source>
</evidence>
<dbReference type="InterPro" id="IPR033118">
    <property type="entry name" value="EXPERA"/>
</dbReference>
<evidence type="ECO:0000256" key="4">
    <source>
        <dbReference type="ARBA" id="ARBA00022692"/>
    </source>
</evidence>
<dbReference type="GO" id="GO:0047750">
    <property type="term" value="F:cholestenol delta-isomerase activity"/>
    <property type="evidence" value="ECO:0007669"/>
    <property type="project" value="InterPro"/>
</dbReference>
<gene>
    <name evidence="16" type="ORF">FPRO05_01160</name>
</gene>
<keyword evidence="7" id="KW-0756">Sterol biosynthesis</keyword>